<organism evidence="2 3">
    <name type="scientific">Aerococcus tenax</name>
    <dbReference type="NCBI Taxonomy" id="3078812"/>
    <lineage>
        <taxon>Bacteria</taxon>
        <taxon>Bacillati</taxon>
        <taxon>Bacillota</taxon>
        <taxon>Bacilli</taxon>
        <taxon>Lactobacillales</taxon>
        <taxon>Aerococcaceae</taxon>
        <taxon>Aerococcus</taxon>
    </lineage>
</organism>
<proteinExistence type="predicted"/>
<dbReference type="RefSeq" id="WP_111822197.1">
    <property type="nucleotide sequence ID" value="NZ_QMGY01000003.1"/>
</dbReference>
<dbReference type="AlphaFoldDB" id="A0A5N1BLW2"/>
<evidence type="ECO:0000259" key="1">
    <source>
        <dbReference type="Pfam" id="PF03050"/>
    </source>
</evidence>
<dbReference type="InterPro" id="IPR004291">
    <property type="entry name" value="Transposase_IS66_central"/>
</dbReference>
<gene>
    <name evidence="2" type="ORF">F6I34_04630</name>
</gene>
<accession>A0A5N1BLW2</accession>
<evidence type="ECO:0000313" key="2">
    <source>
        <dbReference type="EMBL" id="KAA9240340.1"/>
    </source>
</evidence>
<keyword evidence="3" id="KW-1185">Reference proteome</keyword>
<dbReference type="Pfam" id="PF03050">
    <property type="entry name" value="DDE_Tnp_IS66"/>
    <property type="match status" value="1"/>
</dbReference>
<protein>
    <submittedName>
        <fullName evidence="2">Transposase</fullName>
    </submittedName>
</protein>
<dbReference type="EMBL" id="VYVN01000009">
    <property type="protein sequence ID" value="KAA9240340.1"/>
    <property type="molecule type" value="Genomic_DNA"/>
</dbReference>
<name>A0A5N1BLW2_9LACT</name>
<evidence type="ECO:0000313" key="3">
    <source>
        <dbReference type="Proteomes" id="UP000326476"/>
    </source>
</evidence>
<reference evidence="3" key="1">
    <citation type="submission" date="2019-09" db="EMBL/GenBank/DDBJ databases">
        <title>Draft genome sequence assemblies of isolates from the urinary tract.</title>
        <authorList>
            <person name="Mores C.R."/>
            <person name="Putonti C."/>
            <person name="Wolfe A.J."/>
        </authorList>
    </citation>
    <scope>NUCLEOTIDE SEQUENCE [LARGE SCALE GENOMIC DNA]</scope>
    <source>
        <strain evidence="3">UMB8614</strain>
    </source>
</reference>
<dbReference type="Proteomes" id="UP000326476">
    <property type="component" value="Unassembled WGS sequence"/>
</dbReference>
<feature type="domain" description="Transposase IS66 central" evidence="1">
    <location>
        <begin position="2"/>
        <end position="49"/>
    </location>
</feature>
<comment type="caution">
    <text evidence="2">The sequence shown here is derived from an EMBL/GenBank/DDBJ whole genome shotgun (WGS) entry which is preliminary data.</text>
</comment>
<sequence>MKLGTAIAYAFKYEAHFQSFFKNGMVKMSNNPAERGIKTFVLDRKNGYFLPI</sequence>